<evidence type="ECO:0000256" key="12">
    <source>
        <dbReference type="HAMAP-Rule" id="MF_00138"/>
    </source>
</evidence>
<dbReference type="Proteomes" id="UP001058860">
    <property type="component" value="Chromosome"/>
</dbReference>
<feature type="domain" description="ATP-grasp" evidence="14">
    <location>
        <begin position="107"/>
        <end position="309"/>
    </location>
</feature>
<dbReference type="SUPFAM" id="SSF52440">
    <property type="entry name" value="PreATP-grasp domain"/>
    <property type="match status" value="1"/>
</dbReference>
<dbReference type="SMART" id="SM01210">
    <property type="entry name" value="GARS_C"/>
    <property type="match status" value="1"/>
</dbReference>
<dbReference type="NCBIfam" id="TIGR00877">
    <property type="entry name" value="purD"/>
    <property type="match status" value="1"/>
</dbReference>
<evidence type="ECO:0000256" key="4">
    <source>
        <dbReference type="ARBA" id="ARBA00013255"/>
    </source>
</evidence>
<evidence type="ECO:0000256" key="2">
    <source>
        <dbReference type="ARBA" id="ARBA00001946"/>
    </source>
</evidence>
<comment type="catalytic activity">
    <reaction evidence="12">
        <text>5-phospho-beta-D-ribosylamine + glycine + ATP = N(1)-(5-phospho-beta-D-ribosyl)glycinamide + ADP + phosphate + H(+)</text>
        <dbReference type="Rhea" id="RHEA:17453"/>
        <dbReference type="ChEBI" id="CHEBI:15378"/>
        <dbReference type="ChEBI" id="CHEBI:30616"/>
        <dbReference type="ChEBI" id="CHEBI:43474"/>
        <dbReference type="ChEBI" id="CHEBI:57305"/>
        <dbReference type="ChEBI" id="CHEBI:58681"/>
        <dbReference type="ChEBI" id="CHEBI:143788"/>
        <dbReference type="ChEBI" id="CHEBI:456216"/>
        <dbReference type="EC" id="6.3.4.13"/>
    </reaction>
</comment>
<comment type="cofactor">
    <cofactor evidence="2">
        <name>Mg(2+)</name>
        <dbReference type="ChEBI" id="CHEBI:18420"/>
    </cofactor>
</comment>
<organism evidence="15 16">
    <name type="scientific">Svornostia abyssi</name>
    <dbReference type="NCBI Taxonomy" id="2898438"/>
    <lineage>
        <taxon>Bacteria</taxon>
        <taxon>Bacillati</taxon>
        <taxon>Actinomycetota</taxon>
        <taxon>Thermoleophilia</taxon>
        <taxon>Solirubrobacterales</taxon>
        <taxon>Baekduiaceae</taxon>
        <taxon>Svornostia</taxon>
    </lineage>
</organism>
<dbReference type="InterPro" id="IPR013815">
    <property type="entry name" value="ATP_grasp_subdomain_1"/>
</dbReference>
<dbReference type="Pfam" id="PF02844">
    <property type="entry name" value="GARS_N"/>
    <property type="match status" value="1"/>
</dbReference>
<dbReference type="Gene3D" id="3.90.600.10">
    <property type="entry name" value="Phosphoribosylglycinamide synthetase, C-terminal domain"/>
    <property type="match status" value="1"/>
</dbReference>
<protein>
    <recommendedName>
        <fullName evidence="4 12">Phosphoribosylamine--glycine ligase</fullName>
        <ecNumber evidence="4 12">6.3.4.13</ecNumber>
    </recommendedName>
    <alternativeName>
        <fullName evidence="12">GARS</fullName>
    </alternativeName>
    <alternativeName>
        <fullName evidence="10 12">Glycinamide ribonucleotide synthetase</fullName>
    </alternativeName>
    <alternativeName>
        <fullName evidence="11 12">Phosphoribosylglycinamide synthetase</fullName>
    </alternativeName>
</protein>
<evidence type="ECO:0000256" key="1">
    <source>
        <dbReference type="ARBA" id="ARBA00001936"/>
    </source>
</evidence>
<proteinExistence type="inferred from homology"/>
<dbReference type="InterPro" id="IPR037123">
    <property type="entry name" value="PRibGlycinamide_synth_C_sf"/>
</dbReference>
<keyword evidence="6 13" id="KW-0547">Nucleotide-binding</keyword>
<dbReference type="PROSITE" id="PS50975">
    <property type="entry name" value="ATP_GRASP"/>
    <property type="match status" value="1"/>
</dbReference>
<dbReference type="InterPro" id="IPR016185">
    <property type="entry name" value="PreATP-grasp_dom_sf"/>
</dbReference>
<evidence type="ECO:0000313" key="15">
    <source>
        <dbReference type="EMBL" id="UUY04981.1"/>
    </source>
</evidence>
<evidence type="ECO:0000256" key="6">
    <source>
        <dbReference type="ARBA" id="ARBA00022741"/>
    </source>
</evidence>
<accession>A0ABY5PK05</accession>
<dbReference type="Gene3D" id="3.30.470.20">
    <property type="entry name" value="ATP-grasp fold, B domain"/>
    <property type="match status" value="1"/>
</dbReference>
<dbReference type="PANTHER" id="PTHR43472:SF1">
    <property type="entry name" value="PHOSPHORIBOSYLAMINE--GLYCINE LIGASE, CHLOROPLASTIC"/>
    <property type="match status" value="1"/>
</dbReference>
<dbReference type="HAMAP" id="MF_00138">
    <property type="entry name" value="GARS"/>
    <property type="match status" value="1"/>
</dbReference>
<dbReference type="InterPro" id="IPR020561">
    <property type="entry name" value="PRibGlycinamid_synth_ATP-grasp"/>
</dbReference>
<name>A0ABY5PK05_9ACTN</name>
<evidence type="ECO:0000256" key="9">
    <source>
        <dbReference type="ARBA" id="ARBA00038345"/>
    </source>
</evidence>
<dbReference type="InterPro" id="IPR011054">
    <property type="entry name" value="Rudment_hybrid_motif"/>
</dbReference>
<comment type="similarity">
    <text evidence="9 12">Belongs to the GARS family.</text>
</comment>
<dbReference type="GO" id="GO:0004637">
    <property type="term" value="F:phosphoribosylamine-glycine ligase activity"/>
    <property type="evidence" value="ECO:0007669"/>
    <property type="project" value="UniProtKB-EC"/>
</dbReference>
<dbReference type="Pfam" id="PF02843">
    <property type="entry name" value="GARS_C"/>
    <property type="match status" value="1"/>
</dbReference>
<dbReference type="PROSITE" id="PS00184">
    <property type="entry name" value="GARS"/>
    <property type="match status" value="1"/>
</dbReference>
<dbReference type="SMART" id="SM01209">
    <property type="entry name" value="GARS_A"/>
    <property type="match status" value="1"/>
</dbReference>
<keyword evidence="7 12" id="KW-0658">Purine biosynthesis</keyword>
<dbReference type="InterPro" id="IPR020560">
    <property type="entry name" value="PRibGlycinamide_synth_C-dom"/>
</dbReference>
<dbReference type="InterPro" id="IPR020562">
    <property type="entry name" value="PRibGlycinamide_synth_N"/>
</dbReference>
<keyword evidence="8 13" id="KW-0067">ATP-binding</keyword>
<dbReference type="PANTHER" id="PTHR43472">
    <property type="entry name" value="PHOSPHORIBOSYLAMINE--GLYCINE LIGASE"/>
    <property type="match status" value="1"/>
</dbReference>
<comment type="pathway">
    <text evidence="3 12">Purine metabolism; IMP biosynthesis via de novo pathway; N(1)-(5-phospho-D-ribosyl)glycinamide from 5-phospho-alpha-D-ribose 1-diphosphate: step 2/2.</text>
</comment>
<evidence type="ECO:0000256" key="13">
    <source>
        <dbReference type="PROSITE-ProRule" id="PRU00409"/>
    </source>
</evidence>
<dbReference type="InterPro" id="IPR011761">
    <property type="entry name" value="ATP-grasp"/>
</dbReference>
<evidence type="ECO:0000256" key="11">
    <source>
        <dbReference type="ARBA" id="ARBA00042864"/>
    </source>
</evidence>
<dbReference type="Pfam" id="PF01071">
    <property type="entry name" value="GARS_A"/>
    <property type="match status" value="1"/>
</dbReference>
<dbReference type="EMBL" id="CP088295">
    <property type="protein sequence ID" value="UUY04981.1"/>
    <property type="molecule type" value="Genomic_DNA"/>
</dbReference>
<evidence type="ECO:0000256" key="7">
    <source>
        <dbReference type="ARBA" id="ARBA00022755"/>
    </source>
</evidence>
<dbReference type="SUPFAM" id="SSF51246">
    <property type="entry name" value="Rudiment single hybrid motif"/>
    <property type="match status" value="1"/>
</dbReference>
<evidence type="ECO:0000256" key="3">
    <source>
        <dbReference type="ARBA" id="ARBA00005174"/>
    </source>
</evidence>
<dbReference type="RefSeq" id="WP_353865455.1">
    <property type="nucleotide sequence ID" value="NZ_CP088295.1"/>
</dbReference>
<dbReference type="Gene3D" id="3.40.50.20">
    <property type="match status" value="1"/>
</dbReference>
<dbReference type="EC" id="6.3.4.13" evidence="4 12"/>
<evidence type="ECO:0000313" key="16">
    <source>
        <dbReference type="Proteomes" id="UP001058860"/>
    </source>
</evidence>
<dbReference type="Gene3D" id="3.30.1490.20">
    <property type="entry name" value="ATP-grasp fold, A domain"/>
    <property type="match status" value="1"/>
</dbReference>
<evidence type="ECO:0000259" key="14">
    <source>
        <dbReference type="PROSITE" id="PS50975"/>
    </source>
</evidence>
<evidence type="ECO:0000256" key="5">
    <source>
        <dbReference type="ARBA" id="ARBA00022598"/>
    </source>
</evidence>
<dbReference type="SUPFAM" id="SSF56059">
    <property type="entry name" value="Glutathione synthetase ATP-binding domain-like"/>
    <property type="match status" value="1"/>
</dbReference>
<evidence type="ECO:0000256" key="10">
    <source>
        <dbReference type="ARBA" id="ARBA00042242"/>
    </source>
</evidence>
<keyword evidence="16" id="KW-1185">Reference proteome</keyword>
<sequence>MKVLVIGAGGREHAIIRALLRSPQAPELLCAPGNAGIADDAELLDIGVGEIDRLVAAAKERRVDLVVVGPEAPLVDGLVDALAAAGIVAFGPSAAAARLEGSKAFAKEVMAAAGVPTAAYSVVDTVEDGMAAITSYPVVLKYDGLAAGKGVVIAEDEATARATLEDFLVAQRFGRDKVVVEECLVGEELSLLALCDGERAVPLAPAQDYKRALEGDEGPNTGGMGSYSPVPGVAAEDLAAISAQVHQPIVDLLRARGIPFHGVLYAGLMMTADGPKVLEYNTRFGDPETQAVLPRLRSDLLDLLLRSVRPGGLEGAELDFSPDWAVTVVLASRGYPATSSSGDVIRGLDGVPAGVEVTHAGTARSEAGDVVTAGGRVLNVTALGADPAAARAAAYAGIDAISFDGSQVRRDIALRAESASAA</sequence>
<gene>
    <name evidence="12 15" type="primary">purD</name>
    <name evidence="15" type="ORF">LRS13_05480</name>
</gene>
<evidence type="ECO:0000256" key="8">
    <source>
        <dbReference type="ARBA" id="ARBA00022840"/>
    </source>
</evidence>
<reference evidence="16" key="1">
    <citation type="submission" date="2021-11" db="EMBL/GenBank/DDBJ databases">
        <title>Cultivation dependent microbiological survey of springs from the worlds oldest radium mine currently devoted to the extraction of radon-saturated water.</title>
        <authorList>
            <person name="Kapinusova G."/>
            <person name="Smrhova T."/>
            <person name="Strejcek M."/>
            <person name="Suman J."/>
            <person name="Jani K."/>
            <person name="Pajer P."/>
            <person name="Uhlik O."/>
        </authorList>
    </citation>
    <scope>NUCLEOTIDE SEQUENCE [LARGE SCALE GENOMIC DNA]</scope>
    <source>
        <strain evidence="16">J379</strain>
    </source>
</reference>
<comment type="cofactor">
    <cofactor evidence="1">
        <name>Mn(2+)</name>
        <dbReference type="ChEBI" id="CHEBI:29035"/>
    </cofactor>
</comment>
<keyword evidence="5 12" id="KW-0436">Ligase</keyword>
<dbReference type="InterPro" id="IPR000115">
    <property type="entry name" value="PRibGlycinamide_synth"/>
</dbReference>
<dbReference type="InterPro" id="IPR020559">
    <property type="entry name" value="PRibGlycinamide_synth_CS"/>
</dbReference>